<dbReference type="InterPro" id="IPR029010">
    <property type="entry name" value="ThuA-like"/>
</dbReference>
<keyword evidence="1" id="KW-0732">Signal</keyword>
<dbReference type="Proteomes" id="UP000617628">
    <property type="component" value="Unassembled WGS sequence"/>
</dbReference>
<gene>
    <name evidence="3" type="ORF">JIN87_03475</name>
</gene>
<dbReference type="Pfam" id="PF06283">
    <property type="entry name" value="ThuA"/>
    <property type="match status" value="1"/>
</dbReference>
<reference evidence="3" key="1">
    <citation type="submission" date="2021-01" db="EMBL/GenBank/DDBJ databases">
        <title>Modified the classification status of verrucomicrobia.</title>
        <authorList>
            <person name="Feng X."/>
        </authorList>
    </citation>
    <scope>NUCLEOTIDE SEQUENCE</scope>
    <source>
        <strain evidence="3">KCTC 13126</strain>
    </source>
</reference>
<evidence type="ECO:0000259" key="2">
    <source>
        <dbReference type="Pfam" id="PF06283"/>
    </source>
</evidence>
<dbReference type="PANTHER" id="PTHR40469:SF2">
    <property type="entry name" value="GALACTOSE-BINDING DOMAIN-LIKE SUPERFAMILY PROTEIN"/>
    <property type="match status" value="1"/>
</dbReference>
<evidence type="ECO:0000313" key="3">
    <source>
        <dbReference type="EMBL" id="MBK1875913.1"/>
    </source>
</evidence>
<accession>A0A934RYL1</accession>
<dbReference type="EMBL" id="JAENIL010000005">
    <property type="protein sequence ID" value="MBK1875913.1"/>
    <property type="molecule type" value="Genomic_DNA"/>
</dbReference>
<evidence type="ECO:0000256" key="1">
    <source>
        <dbReference type="SAM" id="SignalP"/>
    </source>
</evidence>
<dbReference type="PANTHER" id="PTHR40469">
    <property type="entry name" value="SECRETED GLYCOSYL HYDROLASE"/>
    <property type="match status" value="1"/>
</dbReference>
<dbReference type="SUPFAM" id="SSF52317">
    <property type="entry name" value="Class I glutamine amidotransferase-like"/>
    <property type="match status" value="1"/>
</dbReference>
<keyword evidence="4" id="KW-1185">Reference proteome</keyword>
<evidence type="ECO:0000313" key="4">
    <source>
        <dbReference type="Proteomes" id="UP000617628"/>
    </source>
</evidence>
<proteinExistence type="predicted"/>
<dbReference type="InterPro" id="IPR029062">
    <property type="entry name" value="Class_I_gatase-like"/>
</dbReference>
<feature type="chain" id="PRO_5036796078" evidence="1">
    <location>
        <begin position="25"/>
        <end position="305"/>
    </location>
</feature>
<name>A0A934RYL1_9BACT</name>
<dbReference type="Gene3D" id="3.40.50.880">
    <property type="match status" value="1"/>
</dbReference>
<dbReference type="AlphaFoldDB" id="A0A934RYL1"/>
<sequence>MKFRKTFVAAIAFAICLASSKGQGLPEIALTPEWIAKIEALAPREAQAEPKKKRLVLVFNLITGFVHWNTPHFSEVVRLMGEKSGAYDVVISDDVSWFEKESIQKFDAIVLINTCSKRPHRNLFFDKLQDMDKAMELEANLIEYVASGKGLVGFHGAIVMQNLSEAFSDTMGGSFDYHPKQTTVVGKVLNHDHPISSAFKGKNLEHIDEPYCFNGAYSKYNFHPLLEMEVPEFTPEEQEKLFSRSKEKVTRYISWIKPHGEGRVFYCSPSHNAQSFENSDLLQFMLNGIQYALGDLECDDTVLGK</sequence>
<dbReference type="RefSeq" id="WP_200354130.1">
    <property type="nucleotide sequence ID" value="NZ_JAENIL010000005.1"/>
</dbReference>
<feature type="signal peptide" evidence="1">
    <location>
        <begin position="1"/>
        <end position="24"/>
    </location>
</feature>
<organism evidence="3 4">
    <name type="scientific">Pelagicoccus mobilis</name>
    <dbReference type="NCBI Taxonomy" id="415221"/>
    <lineage>
        <taxon>Bacteria</taxon>
        <taxon>Pseudomonadati</taxon>
        <taxon>Verrucomicrobiota</taxon>
        <taxon>Opitutia</taxon>
        <taxon>Puniceicoccales</taxon>
        <taxon>Pelagicoccaceae</taxon>
        <taxon>Pelagicoccus</taxon>
    </lineage>
</organism>
<comment type="caution">
    <text evidence="3">The sequence shown here is derived from an EMBL/GenBank/DDBJ whole genome shotgun (WGS) entry which is preliminary data.</text>
</comment>
<protein>
    <submittedName>
        <fullName evidence="3">ThuA domain-containing protein</fullName>
    </submittedName>
</protein>
<feature type="domain" description="ThuA-like" evidence="2">
    <location>
        <begin position="56"/>
        <end position="292"/>
    </location>
</feature>